<evidence type="ECO:0000313" key="1">
    <source>
        <dbReference type="EnsemblPlants" id="AVESA.00010b.r2.5DG0936960.2.CDS"/>
    </source>
</evidence>
<keyword evidence="2" id="KW-1185">Reference proteome</keyword>
<reference evidence="1" key="1">
    <citation type="submission" date="2021-05" db="EMBL/GenBank/DDBJ databases">
        <authorList>
            <person name="Scholz U."/>
            <person name="Mascher M."/>
            <person name="Fiebig A."/>
        </authorList>
    </citation>
    <scope>NUCLEOTIDE SEQUENCE [LARGE SCALE GENOMIC DNA]</scope>
</reference>
<organism evidence="1 2">
    <name type="scientific">Avena sativa</name>
    <name type="common">Oat</name>
    <dbReference type="NCBI Taxonomy" id="4498"/>
    <lineage>
        <taxon>Eukaryota</taxon>
        <taxon>Viridiplantae</taxon>
        <taxon>Streptophyta</taxon>
        <taxon>Embryophyta</taxon>
        <taxon>Tracheophyta</taxon>
        <taxon>Spermatophyta</taxon>
        <taxon>Magnoliopsida</taxon>
        <taxon>Liliopsida</taxon>
        <taxon>Poales</taxon>
        <taxon>Poaceae</taxon>
        <taxon>BOP clade</taxon>
        <taxon>Pooideae</taxon>
        <taxon>Poodae</taxon>
        <taxon>Poeae</taxon>
        <taxon>Poeae Chloroplast Group 1 (Aveneae type)</taxon>
        <taxon>Aveninae</taxon>
        <taxon>Avena</taxon>
    </lineage>
</organism>
<evidence type="ECO:0000313" key="2">
    <source>
        <dbReference type="Proteomes" id="UP001732700"/>
    </source>
</evidence>
<protein>
    <submittedName>
        <fullName evidence="1">Uncharacterized protein</fullName>
    </submittedName>
</protein>
<reference evidence="1" key="2">
    <citation type="submission" date="2025-09" db="UniProtKB">
        <authorList>
            <consortium name="EnsemblPlants"/>
        </authorList>
    </citation>
    <scope>IDENTIFICATION</scope>
</reference>
<dbReference type="Proteomes" id="UP001732700">
    <property type="component" value="Chromosome 5D"/>
</dbReference>
<dbReference type="EnsemblPlants" id="AVESA.00010b.r2.5DG0936960.2">
    <property type="protein sequence ID" value="AVESA.00010b.r2.5DG0936960.2.CDS"/>
    <property type="gene ID" value="AVESA.00010b.r2.5DG0936960"/>
</dbReference>
<accession>A0ACD5Y3Q9</accession>
<sequence length="328" mass="36497">MTATRGMLSSGPAELPGVRRRRHKLILSYLSQQRLFPTFQSMVQKTDAHMCGDHLRRLVVRGRWVEALDYLSRFNSRKSVASNALHFFLHTIWALAKIADGARDGSVKPSAHQHGMALYTMICRCAKLCSIVKAMLDSPRQCVSLDWELTRTRAANFAYFLAREDPDLYRLMQLPDHGRILPHQVLPISHRGPRRHHVKRPPGRRPPGRGPAIARLYLSKRRSMHSSSPHTPAFMDESLDRVATLVGECLKADKHQKQPGSAPGWFPLSSPGAPALQTNSRTSSVPNAGAPASSQIMSGTFTNQAKNYGVSPAQISVLQLAKIHDVRV</sequence>
<proteinExistence type="predicted"/>
<name>A0ACD5Y3Q9_AVESA</name>